<feature type="transmembrane region" description="Helical" evidence="1">
    <location>
        <begin position="12"/>
        <end position="35"/>
    </location>
</feature>
<proteinExistence type="predicted"/>
<keyword evidence="1" id="KW-1133">Transmembrane helix</keyword>
<dbReference type="Proteomes" id="UP001220064">
    <property type="component" value="Chromosome"/>
</dbReference>
<reference evidence="2 3" key="1">
    <citation type="submission" date="2020-10" db="EMBL/GenBank/DDBJ databases">
        <title>Complete genome sequence of Corynebacterium massiliense DSM 45435, type strain of Corynebacterium massiliense.</title>
        <authorList>
            <person name="Busche T."/>
            <person name="Kalinowski J."/>
            <person name="Ruckert C."/>
        </authorList>
    </citation>
    <scope>NUCLEOTIDE SEQUENCE [LARGE SCALE GENOMIC DNA]</scope>
    <source>
        <strain evidence="2 3">DSM 45435</strain>
    </source>
</reference>
<dbReference type="RefSeq" id="WP_169460815.1">
    <property type="nucleotide sequence ID" value="NZ_ATVG01000019.1"/>
</dbReference>
<feature type="transmembrane region" description="Helical" evidence="1">
    <location>
        <begin position="267"/>
        <end position="288"/>
    </location>
</feature>
<keyword evidence="1" id="KW-0472">Membrane</keyword>
<feature type="transmembrane region" description="Helical" evidence="1">
    <location>
        <begin position="115"/>
        <end position="133"/>
    </location>
</feature>
<name>A0ABY7U9Q4_9CORY</name>
<keyword evidence="1" id="KW-0812">Transmembrane</keyword>
<evidence type="ECO:0000256" key="1">
    <source>
        <dbReference type="SAM" id="Phobius"/>
    </source>
</evidence>
<evidence type="ECO:0000313" key="3">
    <source>
        <dbReference type="Proteomes" id="UP001220064"/>
    </source>
</evidence>
<evidence type="ECO:0008006" key="4">
    <source>
        <dbReference type="Google" id="ProtNLM"/>
    </source>
</evidence>
<protein>
    <recommendedName>
        <fullName evidence="4">Glycosyltransferase RgtA/B/C/D-like domain-containing protein</fullName>
    </recommendedName>
</protein>
<dbReference type="EMBL" id="CP063189">
    <property type="protein sequence ID" value="WCZ32473.1"/>
    <property type="molecule type" value="Genomic_DNA"/>
</dbReference>
<keyword evidence="3" id="KW-1185">Reference proteome</keyword>
<gene>
    <name evidence="2" type="ORF">CMASS_05150</name>
</gene>
<feature type="transmembrane region" description="Helical" evidence="1">
    <location>
        <begin position="200"/>
        <end position="221"/>
    </location>
</feature>
<evidence type="ECO:0000313" key="2">
    <source>
        <dbReference type="EMBL" id="WCZ32473.1"/>
    </source>
</evidence>
<sequence length="548" mass="58351">MEKTSRVHSAAPLFAVVIVGVAIRTAVAATGWFYWDDLTLHAQALSDPLPDILTRSHDGHLMPAAWLVYWLLAKLAPLSWPPAVAVLAVLNLAACAGVAWLCWTIAPRRTSAFPIALYAAAPLTLPVTTWLAAAVNSLPLHAATAFVAATAIRYARRPTAAKLAALAAITVAGCAFSERMLLSAPFALLLAWCLKPTKRLLRATAATFIPLAAWAAVYAIAVGDPRPAPDGAASAWEVVYRGIVKGLIPTAAGGPWHWDRWIPSPPWATPPAAAVAAGVAVIAAAAWWSRKNLRAWLPTLIYPFVALSALAIVRNGPDTAPEIALTLRHFSETAVFAAAAAATGNWQRRAPRLTAAALVASAAVSTATFAAQWHPQPARDYFTRLRADLARHDGPVLNQAVDFSVLTPITHPDNQLERLLPGVERWSDQPTVVTPDGTLADAQLYPMRTTTAGRDGDCGTRIDANTEKPLRLDGPLMDREWVVRLNYLADEDGTASLRLSGKAQEFPVKAGLNQIYVQVAGGGDTLRVGTGPGTCVQTSEIGLITTQK</sequence>
<feature type="transmembrane region" description="Helical" evidence="1">
    <location>
        <begin position="295"/>
        <end position="313"/>
    </location>
</feature>
<accession>A0ABY7U9Q4</accession>
<organism evidence="2 3">
    <name type="scientific">Corynebacterium massiliense DSM 45435</name>
    <dbReference type="NCBI Taxonomy" id="1121364"/>
    <lineage>
        <taxon>Bacteria</taxon>
        <taxon>Bacillati</taxon>
        <taxon>Actinomycetota</taxon>
        <taxon>Actinomycetes</taxon>
        <taxon>Mycobacteriales</taxon>
        <taxon>Corynebacteriaceae</taxon>
        <taxon>Corynebacterium</taxon>
    </lineage>
</organism>
<feature type="transmembrane region" description="Helical" evidence="1">
    <location>
        <begin position="80"/>
        <end position="103"/>
    </location>
</feature>